<dbReference type="AlphaFoldDB" id="A0A0E9N4D4"/>
<sequence>MKKLIPFVLSLLFIACSPDHDQDGPNGTDLPADSIAITPYNSGIIVYEEFLDHGHYTINTIDWVTGIEKKIFPLEADSIYCRFPRFDRASKRVFFTSRNSYYGNSDIFSMTSNGSDIRNHSQTTDVNETMACPSPDGKSVVFTSETPDREFITLSILNLVSGEQQELLRWNYIEPDTRYVDKYLFWSRDGNSIFFNANITGIKNSVQRFDLNTKKYTTLTPDNNSYYVTNISPTEDKLLLCRIVTGSCSLYAMDYAGNNLHAVSNVNLGNAVEAAWTPDGKSIIGCIQRKPMESFQYYYLANDHQVGQQIGETKNVKFSLDWIDP</sequence>
<dbReference type="SUPFAM" id="SSF82171">
    <property type="entry name" value="DPP6 N-terminal domain-like"/>
    <property type="match status" value="2"/>
</dbReference>
<dbReference type="Pfam" id="PF07676">
    <property type="entry name" value="PD40"/>
    <property type="match status" value="2"/>
</dbReference>
<evidence type="ECO:0000313" key="4">
    <source>
        <dbReference type="Proteomes" id="UP000033121"/>
    </source>
</evidence>
<dbReference type="PANTHER" id="PTHR36842">
    <property type="entry name" value="PROTEIN TOLB HOMOLOG"/>
    <property type="match status" value="1"/>
</dbReference>
<evidence type="ECO:0000313" key="3">
    <source>
        <dbReference type="EMBL" id="GAO44521.1"/>
    </source>
</evidence>
<proteinExistence type="inferred from homology"/>
<dbReference type="InterPro" id="IPR011659">
    <property type="entry name" value="WD40"/>
</dbReference>
<accession>A0A0E9N4D4</accession>
<evidence type="ECO:0000256" key="1">
    <source>
        <dbReference type="ARBA" id="ARBA00009820"/>
    </source>
</evidence>
<feature type="signal peptide" evidence="2">
    <location>
        <begin position="1"/>
        <end position="21"/>
    </location>
</feature>
<evidence type="ECO:0008006" key="5">
    <source>
        <dbReference type="Google" id="ProtNLM"/>
    </source>
</evidence>
<gene>
    <name evidence="3" type="ORF">FPE01S_03_05580</name>
</gene>
<name>A0A0E9N4D4_9BACT</name>
<reference evidence="3 4" key="1">
    <citation type="submission" date="2015-04" db="EMBL/GenBank/DDBJ databases">
        <title>Whole genome shotgun sequence of Flavihumibacter petaseus NBRC 106054.</title>
        <authorList>
            <person name="Miyazawa S."/>
            <person name="Hosoyama A."/>
            <person name="Hashimoto M."/>
            <person name="Noguchi M."/>
            <person name="Tsuchikane K."/>
            <person name="Ohji S."/>
            <person name="Yamazoe A."/>
            <person name="Ichikawa N."/>
            <person name="Kimura A."/>
            <person name="Fujita N."/>
        </authorList>
    </citation>
    <scope>NUCLEOTIDE SEQUENCE [LARGE SCALE GENOMIC DNA]</scope>
    <source>
        <strain evidence="3 4">NBRC 106054</strain>
    </source>
</reference>
<feature type="chain" id="PRO_5002430398" description="TolB protein" evidence="2">
    <location>
        <begin position="22"/>
        <end position="325"/>
    </location>
</feature>
<dbReference type="EMBL" id="BBWV01000003">
    <property type="protein sequence ID" value="GAO44521.1"/>
    <property type="molecule type" value="Genomic_DNA"/>
</dbReference>
<evidence type="ECO:0000256" key="2">
    <source>
        <dbReference type="SAM" id="SignalP"/>
    </source>
</evidence>
<dbReference type="InterPro" id="IPR011042">
    <property type="entry name" value="6-blade_b-propeller_TolB-like"/>
</dbReference>
<dbReference type="OrthoDB" id="8432779at2"/>
<dbReference type="PROSITE" id="PS51257">
    <property type="entry name" value="PROKAR_LIPOPROTEIN"/>
    <property type="match status" value="1"/>
</dbReference>
<comment type="caution">
    <text evidence="3">The sequence shown here is derived from an EMBL/GenBank/DDBJ whole genome shotgun (WGS) entry which is preliminary data.</text>
</comment>
<dbReference type="RefSeq" id="WP_046370435.1">
    <property type="nucleotide sequence ID" value="NZ_BBWV01000003.1"/>
</dbReference>
<dbReference type="STRING" id="1220578.FPE01S_03_05580"/>
<keyword evidence="4" id="KW-1185">Reference proteome</keyword>
<comment type="similarity">
    <text evidence="1">Belongs to the TolB family.</text>
</comment>
<dbReference type="Gene3D" id="2.120.10.30">
    <property type="entry name" value="TolB, C-terminal domain"/>
    <property type="match status" value="1"/>
</dbReference>
<protein>
    <recommendedName>
        <fullName evidence="5">TolB protein</fullName>
    </recommendedName>
</protein>
<organism evidence="3 4">
    <name type="scientific">Flavihumibacter petaseus NBRC 106054</name>
    <dbReference type="NCBI Taxonomy" id="1220578"/>
    <lineage>
        <taxon>Bacteria</taxon>
        <taxon>Pseudomonadati</taxon>
        <taxon>Bacteroidota</taxon>
        <taxon>Chitinophagia</taxon>
        <taxon>Chitinophagales</taxon>
        <taxon>Chitinophagaceae</taxon>
        <taxon>Flavihumibacter</taxon>
    </lineage>
</organism>
<dbReference type="PANTHER" id="PTHR36842:SF1">
    <property type="entry name" value="PROTEIN TOLB"/>
    <property type="match status" value="1"/>
</dbReference>
<dbReference type="Proteomes" id="UP000033121">
    <property type="component" value="Unassembled WGS sequence"/>
</dbReference>
<keyword evidence="2" id="KW-0732">Signal</keyword>